<keyword evidence="2" id="KW-1185">Reference proteome</keyword>
<proteinExistence type="predicted"/>
<organism evidence="1 2">
    <name type="scientific">Nocardia terpenica</name>
    <dbReference type="NCBI Taxonomy" id="455432"/>
    <lineage>
        <taxon>Bacteria</taxon>
        <taxon>Bacillati</taxon>
        <taxon>Actinomycetota</taxon>
        <taxon>Actinomycetes</taxon>
        <taxon>Mycobacteriales</taxon>
        <taxon>Nocardiaceae</taxon>
        <taxon>Nocardia</taxon>
    </lineage>
</organism>
<name>A0A164HUX3_9NOCA</name>
<protein>
    <recommendedName>
        <fullName evidence="3">Capsid maturation protease</fullName>
    </recommendedName>
</protein>
<reference evidence="1 2" key="1">
    <citation type="submission" date="2016-04" db="EMBL/GenBank/DDBJ databases">
        <authorList>
            <person name="Evans L.H."/>
            <person name="Alamgir A."/>
            <person name="Owens N."/>
            <person name="Weber N.D."/>
            <person name="Virtaneva K."/>
            <person name="Barbian K."/>
            <person name="Babar A."/>
            <person name="Rosenke K."/>
        </authorList>
    </citation>
    <scope>NUCLEOTIDE SEQUENCE [LARGE SCALE GENOMIC DNA]</scope>
    <source>
        <strain evidence="1 2">IFM 0406</strain>
    </source>
</reference>
<evidence type="ECO:0000313" key="1">
    <source>
        <dbReference type="EMBL" id="KZM68839.1"/>
    </source>
</evidence>
<dbReference type="STRING" id="455432.AWN90_13705"/>
<evidence type="ECO:0008006" key="3">
    <source>
        <dbReference type="Google" id="ProtNLM"/>
    </source>
</evidence>
<dbReference type="Proteomes" id="UP000076512">
    <property type="component" value="Unassembled WGS sequence"/>
</dbReference>
<dbReference type="EMBL" id="LWGR01000021">
    <property type="protein sequence ID" value="KZM68839.1"/>
    <property type="molecule type" value="Genomic_DNA"/>
</dbReference>
<dbReference type="InterPro" id="IPR057369">
    <property type="entry name" value="VG15"/>
</dbReference>
<dbReference type="OrthoDB" id="4545535at2"/>
<accession>A0A164HUX3</accession>
<dbReference type="Pfam" id="PF25310">
    <property type="entry name" value="VG15"/>
    <property type="match status" value="1"/>
</dbReference>
<evidence type="ECO:0000313" key="2">
    <source>
        <dbReference type="Proteomes" id="UP000076512"/>
    </source>
</evidence>
<comment type="caution">
    <text evidence="1">The sequence shown here is derived from an EMBL/GenBank/DDBJ whole genome shotgun (WGS) entry which is preliminary data.</text>
</comment>
<dbReference type="RefSeq" id="WP_067580788.1">
    <property type="nucleotide sequence ID" value="NZ_JABMCZ010000002.1"/>
</dbReference>
<dbReference type="AlphaFoldDB" id="A0A164HUX3"/>
<sequence length="277" mass="31231">MTPEEYAYQQALISAVAVTVIEKWLKFFTNPALTIAEWLRLLELIFPEVVTRREQAAELGRQFFDSQRAQHHPQSPRHDVPLEAYRFDWFVEAMEPSRRRMSQEQAADNAVGDVLRRIVKEIENGGRRQVIRSVESDRAKIVKGWARVATGRETCAWCLMLISRGPVYMAAETAGLDLDDPSAARMVAAGEDVSEYMTQWHAGCDCKVVPVYSRANWPGKKAADAALELWNDASSEATALIESGEARTDNRNREAINALRRRLARGEITMSDFAFAA</sequence>
<gene>
    <name evidence="1" type="ORF">AWN90_13705</name>
</gene>